<dbReference type="EMBL" id="DVIQ01000047">
    <property type="protein sequence ID" value="HIS31638.1"/>
    <property type="molecule type" value="Genomic_DNA"/>
</dbReference>
<accession>A0A9D1JKF2</accession>
<name>A0A9D1JKF2_9FIRM</name>
<dbReference type="AlphaFoldDB" id="A0A9D1JKF2"/>
<comment type="caution">
    <text evidence="1">The sequence shown here is derived from an EMBL/GenBank/DDBJ whole genome shotgun (WGS) entry which is preliminary data.</text>
</comment>
<evidence type="ECO:0000313" key="2">
    <source>
        <dbReference type="Proteomes" id="UP000823935"/>
    </source>
</evidence>
<proteinExistence type="predicted"/>
<dbReference type="Proteomes" id="UP000823935">
    <property type="component" value="Unassembled WGS sequence"/>
</dbReference>
<evidence type="ECO:0000313" key="1">
    <source>
        <dbReference type="EMBL" id="HIS31638.1"/>
    </source>
</evidence>
<protein>
    <submittedName>
        <fullName evidence="1">Uncharacterized protein</fullName>
    </submittedName>
</protein>
<reference evidence="1" key="2">
    <citation type="journal article" date="2021" name="PeerJ">
        <title>Extensive microbial diversity within the chicken gut microbiome revealed by metagenomics and culture.</title>
        <authorList>
            <person name="Gilroy R."/>
            <person name="Ravi A."/>
            <person name="Getino M."/>
            <person name="Pursley I."/>
            <person name="Horton D.L."/>
            <person name="Alikhan N.F."/>
            <person name="Baker D."/>
            <person name="Gharbi K."/>
            <person name="Hall N."/>
            <person name="Watson M."/>
            <person name="Adriaenssens E.M."/>
            <person name="Foster-Nyarko E."/>
            <person name="Jarju S."/>
            <person name="Secka A."/>
            <person name="Antonio M."/>
            <person name="Oren A."/>
            <person name="Chaudhuri R.R."/>
            <person name="La Ragione R."/>
            <person name="Hildebrand F."/>
            <person name="Pallen M.J."/>
        </authorList>
    </citation>
    <scope>NUCLEOTIDE SEQUENCE</scope>
    <source>
        <strain evidence="1">CHK190-19873</strain>
    </source>
</reference>
<sequence length="49" mass="5466">MNKYRLAVMMDWRLPPPPENRASGKGTPEFLALALAVPGPPWGHFLTFS</sequence>
<reference evidence="1" key="1">
    <citation type="submission" date="2020-10" db="EMBL/GenBank/DDBJ databases">
        <authorList>
            <person name="Gilroy R."/>
        </authorList>
    </citation>
    <scope>NUCLEOTIDE SEQUENCE</scope>
    <source>
        <strain evidence="1">CHK190-19873</strain>
    </source>
</reference>
<gene>
    <name evidence="1" type="ORF">IAB44_08870</name>
</gene>
<organism evidence="1 2">
    <name type="scientific">Candidatus Limivivens intestinipullorum</name>
    <dbReference type="NCBI Taxonomy" id="2840858"/>
    <lineage>
        <taxon>Bacteria</taxon>
        <taxon>Bacillati</taxon>
        <taxon>Bacillota</taxon>
        <taxon>Clostridia</taxon>
        <taxon>Lachnospirales</taxon>
        <taxon>Lachnospiraceae</taxon>
        <taxon>Lachnospiraceae incertae sedis</taxon>
        <taxon>Candidatus Limivivens</taxon>
    </lineage>
</organism>